<reference evidence="4 6" key="1">
    <citation type="journal article" date="2004" name="Nature">
        <title>Genome duplication in the teleost fish Tetraodon nigroviridis reveals the early vertebrate proto-karyotype.</title>
        <authorList>
            <person name="Jaillon O."/>
            <person name="Aury J.-M."/>
            <person name="Brunet F."/>
            <person name="Petit J.-L."/>
            <person name="Stange-Thomann N."/>
            <person name="Mauceli E."/>
            <person name="Bouneau L."/>
            <person name="Fischer C."/>
            <person name="Ozouf-Costaz C."/>
            <person name="Bernot A."/>
            <person name="Nicaud S."/>
            <person name="Jaffe D."/>
            <person name="Fisher S."/>
            <person name="Lutfalla G."/>
            <person name="Dossat C."/>
            <person name="Segurens B."/>
            <person name="Dasilva C."/>
            <person name="Salanoubat M."/>
            <person name="Levy M."/>
            <person name="Boudet N."/>
            <person name="Castellano S."/>
            <person name="Anthouard V."/>
            <person name="Jubin C."/>
            <person name="Castelli V."/>
            <person name="Katinka M."/>
            <person name="Vacherie B."/>
            <person name="Biemont C."/>
            <person name="Skalli Z."/>
            <person name="Cattolico L."/>
            <person name="Poulain J."/>
            <person name="De Berardinis V."/>
            <person name="Cruaud C."/>
            <person name="Duprat S."/>
            <person name="Brottier P."/>
            <person name="Coutanceau J.-P."/>
            <person name="Gouzy J."/>
            <person name="Parra G."/>
            <person name="Lardier G."/>
            <person name="Chapple C."/>
            <person name="McKernan K.J."/>
            <person name="McEwan P."/>
            <person name="Bosak S."/>
            <person name="Kellis M."/>
            <person name="Volff J.-N."/>
            <person name="Guigo R."/>
            <person name="Zody M.C."/>
            <person name="Mesirov J."/>
            <person name="Lindblad-Toh K."/>
            <person name="Birren B."/>
            <person name="Nusbaum C."/>
            <person name="Kahn D."/>
            <person name="Robinson-Rechavi M."/>
            <person name="Laudet V."/>
            <person name="Schachter V."/>
            <person name="Quetier F."/>
            <person name="Saurin W."/>
            <person name="Scarpelli C."/>
            <person name="Wincker P."/>
            <person name="Lander E.S."/>
            <person name="Weissenbach J."/>
            <person name="Roest Crollius H."/>
        </authorList>
    </citation>
    <scope>NUCLEOTIDE SEQUENCE [LARGE SCALE GENOMIC DNA]</scope>
</reference>
<feature type="chain" id="PRO_5014105014" evidence="3">
    <location>
        <begin position="22"/>
        <end position="264"/>
    </location>
</feature>
<reference evidence="4" key="2">
    <citation type="submission" date="2004-02" db="EMBL/GenBank/DDBJ databases">
        <authorList>
            <consortium name="Genoscope"/>
            <consortium name="Whitehead Institute Centre for Genome Research"/>
        </authorList>
    </citation>
    <scope>NUCLEOTIDE SEQUENCE</scope>
</reference>
<keyword evidence="2" id="KW-0472">Membrane</keyword>
<accession>Q4RH08</accession>
<gene>
    <name evidence="4" type="ORF">GSTENG00034570001</name>
</gene>
<feature type="transmembrane region" description="Helical" evidence="2">
    <location>
        <begin position="234"/>
        <end position="256"/>
    </location>
</feature>
<evidence type="ECO:0000256" key="3">
    <source>
        <dbReference type="SAM" id="SignalP"/>
    </source>
</evidence>
<dbReference type="HOGENOM" id="CLU_1053632_0_0_1"/>
<dbReference type="KEGG" id="tng:GSTEN00034570G001"/>
<evidence type="ECO:0000256" key="1">
    <source>
        <dbReference type="SAM" id="MobiDB-lite"/>
    </source>
</evidence>
<evidence type="ECO:0000256" key="2">
    <source>
        <dbReference type="SAM" id="Phobius"/>
    </source>
</evidence>
<dbReference type="AlphaFoldDB" id="Q4RH08"/>
<keyword evidence="2" id="KW-1133">Transmembrane helix</keyword>
<evidence type="ECO:0000313" key="5">
    <source>
        <dbReference type="Ensembl" id="ENSTNIP00000021853.1"/>
    </source>
</evidence>
<feature type="signal peptide" evidence="3">
    <location>
        <begin position="1"/>
        <end position="21"/>
    </location>
</feature>
<dbReference type="OMA" id="GPFCAFT"/>
<feature type="region of interest" description="Disordered" evidence="1">
    <location>
        <begin position="187"/>
        <end position="224"/>
    </location>
</feature>
<feature type="region of interest" description="Disordered" evidence="1">
    <location>
        <begin position="47"/>
        <end position="67"/>
    </location>
</feature>
<proteinExistence type="predicted"/>
<feature type="compositionally biased region" description="Pro residues" evidence="1">
    <location>
        <begin position="57"/>
        <end position="66"/>
    </location>
</feature>
<sequence>MNAQLLLLLALAGPFCVFTRASPTVVPITPSGLVTQTRETTIFHATESPKGPTVFTGPPPTEPKPVPQELNTEARVTVGVHQELTTEEGTEVIHLHLTTEEGTEVIHPNLTTEEGTEVIHLNLTTEEGTEVIHPNLTTEEGTEVIHQHLTTEVGTEVIHQHLTTEAGAEVTHQHPTTEATSLTAAVTKQTPTNTEEAKTELRTHASTPETAAPTEKVDQTSPTAVEEASTAGQVAGISFGVLIALVFVIAIVIIMAKRMGKYSP</sequence>
<keyword evidence="3" id="KW-0732">Signal</keyword>
<dbReference type="Proteomes" id="UP000007303">
    <property type="component" value="Unassembled WGS sequence"/>
</dbReference>
<evidence type="ECO:0000313" key="4">
    <source>
        <dbReference type="EMBL" id="CAG12324.1"/>
    </source>
</evidence>
<keyword evidence="2" id="KW-0812">Transmembrane</keyword>
<evidence type="ECO:0000313" key="6">
    <source>
        <dbReference type="Proteomes" id="UP000007303"/>
    </source>
</evidence>
<dbReference type="EMBL" id="CAAE01015077">
    <property type="protein sequence ID" value="CAG12324.1"/>
    <property type="molecule type" value="Genomic_DNA"/>
</dbReference>
<name>Q4RH08_TETNG</name>
<keyword evidence="6" id="KW-1185">Reference proteome</keyword>
<protein>
    <submittedName>
        <fullName evidence="4">(spotted green pufferfish) hypothetical protein</fullName>
    </submittedName>
</protein>
<reference evidence="5" key="3">
    <citation type="submission" date="2025-05" db="UniProtKB">
        <authorList>
            <consortium name="Ensembl"/>
        </authorList>
    </citation>
    <scope>IDENTIFICATION</scope>
</reference>
<dbReference type="Ensembl" id="ENSTNIT00000022089.1">
    <property type="protein sequence ID" value="ENSTNIP00000021853.1"/>
    <property type="gene ID" value="ENSTNIG00000018676.1"/>
</dbReference>
<organism evidence="4">
    <name type="scientific">Tetraodon nigroviridis</name>
    <name type="common">Spotted green pufferfish</name>
    <name type="synonym">Chelonodon nigroviridis</name>
    <dbReference type="NCBI Taxonomy" id="99883"/>
    <lineage>
        <taxon>Eukaryota</taxon>
        <taxon>Metazoa</taxon>
        <taxon>Chordata</taxon>
        <taxon>Craniata</taxon>
        <taxon>Vertebrata</taxon>
        <taxon>Euteleostomi</taxon>
        <taxon>Actinopterygii</taxon>
        <taxon>Neopterygii</taxon>
        <taxon>Teleostei</taxon>
        <taxon>Neoteleostei</taxon>
        <taxon>Acanthomorphata</taxon>
        <taxon>Eupercaria</taxon>
        <taxon>Tetraodontiformes</taxon>
        <taxon>Tetradontoidea</taxon>
        <taxon>Tetraodontidae</taxon>
        <taxon>Tetraodon</taxon>
    </lineage>
</organism>